<keyword evidence="5 9" id="KW-0368">Histidine biosynthesis</keyword>
<keyword evidence="6 9" id="KW-0456">Lyase</keyword>
<dbReference type="GO" id="GO:0005737">
    <property type="term" value="C:cytoplasm"/>
    <property type="evidence" value="ECO:0007669"/>
    <property type="project" value="UniProtKB-SubCell"/>
</dbReference>
<evidence type="ECO:0000256" key="6">
    <source>
        <dbReference type="ARBA" id="ARBA00023239"/>
    </source>
</evidence>
<evidence type="ECO:0000256" key="7">
    <source>
        <dbReference type="ARBA" id="ARBA00025475"/>
    </source>
</evidence>
<dbReference type="CDD" id="cd04731">
    <property type="entry name" value="HisF"/>
    <property type="match status" value="1"/>
</dbReference>
<evidence type="ECO:0000313" key="11">
    <source>
        <dbReference type="EMBL" id="QDU66622.1"/>
    </source>
</evidence>
<dbReference type="InterPro" id="IPR050064">
    <property type="entry name" value="IGPS_HisA/HisF"/>
</dbReference>
<evidence type="ECO:0000256" key="4">
    <source>
        <dbReference type="ARBA" id="ARBA00022605"/>
    </source>
</evidence>
<evidence type="ECO:0000256" key="9">
    <source>
        <dbReference type="HAMAP-Rule" id="MF_01013"/>
    </source>
</evidence>
<evidence type="ECO:0000256" key="2">
    <source>
        <dbReference type="ARBA" id="ARBA00009667"/>
    </source>
</evidence>
<dbReference type="KEGG" id="pbap:Pla133_16980"/>
<dbReference type="EMBL" id="CP036287">
    <property type="protein sequence ID" value="QDU66622.1"/>
    <property type="molecule type" value="Genomic_DNA"/>
</dbReference>
<dbReference type="PANTHER" id="PTHR21235:SF2">
    <property type="entry name" value="IMIDAZOLE GLYCEROL PHOSPHATE SYNTHASE HISHF"/>
    <property type="match status" value="1"/>
</dbReference>
<dbReference type="Pfam" id="PF00977">
    <property type="entry name" value="His_biosynth"/>
    <property type="match status" value="1"/>
</dbReference>
<dbReference type="NCBIfam" id="TIGR00735">
    <property type="entry name" value="hisF"/>
    <property type="match status" value="1"/>
</dbReference>
<sequence length="260" mass="27089">MIVGGEARTSGLARRVVPCLDTRGGRVVKGVKFQGLRDAGDPAELAARYEAAGADEIVMLDVSATIEERQAELRTVRRVRERLGIPLTVGGGVRDFESAGALLDAGADRVAVNSAAVADPALVGRLAERFGTQCIVVAIDAERVEGAYRVRVASATRAVELEAVAWAREVASMGAGEILLTSIDRDGTREGYDLDLVERVAAAVSVPVVASGGARTPADFVSAARAGAQALLAASLFHDGDFTVADVKRVLLEGGVEVRP</sequence>
<feature type="active site" evidence="9">
    <location>
        <position position="21"/>
    </location>
</feature>
<evidence type="ECO:0000256" key="10">
    <source>
        <dbReference type="RuleBase" id="RU003657"/>
    </source>
</evidence>
<accession>A0A518BI23</accession>
<comment type="pathway">
    <text evidence="1 9">Amino-acid biosynthesis; L-histidine biosynthesis; L-histidine from 5-phospho-alpha-D-ribose 1-diphosphate: step 5/9.</text>
</comment>
<name>A0A518BI23_9BACT</name>
<comment type="similarity">
    <text evidence="2 9 10">Belongs to the HisA/HisF family.</text>
</comment>
<keyword evidence="9" id="KW-0963">Cytoplasm</keyword>
<comment type="catalytic activity">
    <reaction evidence="8 9">
        <text>5-[(5-phospho-1-deoxy-D-ribulos-1-ylimino)methylamino]-1-(5-phospho-beta-D-ribosyl)imidazole-4-carboxamide + L-glutamine = D-erythro-1-(imidazol-4-yl)glycerol 3-phosphate + 5-amino-1-(5-phospho-beta-D-ribosyl)imidazole-4-carboxamide + L-glutamate + H(+)</text>
        <dbReference type="Rhea" id="RHEA:24793"/>
        <dbReference type="ChEBI" id="CHEBI:15378"/>
        <dbReference type="ChEBI" id="CHEBI:29985"/>
        <dbReference type="ChEBI" id="CHEBI:58278"/>
        <dbReference type="ChEBI" id="CHEBI:58359"/>
        <dbReference type="ChEBI" id="CHEBI:58475"/>
        <dbReference type="ChEBI" id="CHEBI:58525"/>
        <dbReference type="EC" id="4.3.2.10"/>
    </reaction>
</comment>
<dbReference type="UniPathway" id="UPA00031">
    <property type="reaction ID" value="UER00010"/>
</dbReference>
<comment type="subunit">
    <text evidence="3 9">Heterodimer of HisH and HisF.</text>
</comment>
<dbReference type="PANTHER" id="PTHR21235">
    <property type="entry name" value="IMIDAZOLE GLYCEROL PHOSPHATE SYNTHASE SUBUNIT HISF/H IGP SYNTHASE SUBUNIT HISF/H"/>
    <property type="match status" value="1"/>
</dbReference>
<dbReference type="InterPro" id="IPR006062">
    <property type="entry name" value="His_biosynth"/>
</dbReference>
<evidence type="ECO:0000256" key="5">
    <source>
        <dbReference type="ARBA" id="ARBA00023102"/>
    </source>
</evidence>
<comment type="subcellular location">
    <subcellularLocation>
        <location evidence="9">Cytoplasm</location>
    </subcellularLocation>
</comment>
<dbReference type="InterPro" id="IPR004651">
    <property type="entry name" value="HisF"/>
</dbReference>
<proteinExistence type="inferred from homology"/>
<gene>
    <name evidence="9 11" type="primary">hisF</name>
    <name evidence="11" type="ORF">Pla133_16980</name>
</gene>
<evidence type="ECO:0000256" key="1">
    <source>
        <dbReference type="ARBA" id="ARBA00005091"/>
    </source>
</evidence>
<dbReference type="InterPro" id="IPR011060">
    <property type="entry name" value="RibuloseP-bd_barrel"/>
</dbReference>
<protein>
    <recommendedName>
        <fullName evidence="9">Imidazole glycerol phosphate synthase subunit HisF</fullName>
        <ecNumber evidence="9">4.3.2.10</ecNumber>
    </recommendedName>
    <alternativeName>
        <fullName evidence="9">IGP synthase cyclase subunit</fullName>
    </alternativeName>
    <alternativeName>
        <fullName evidence="9">IGP synthase subunit HisF</fullName>
    </alternativeName>
    <alternativeName>
        <fullName evidence="9">ImGP synthase subunit HisF</fullName>
        <shortName evidence="9">IGPS subunit HisF</shortName>
    </alternativeName>
</protein>
<dbReference type="SUPFAM" id="SSF51366">
    <property type="entry name" value="Ribulose-phoshate binding barrel"/>
    <property type="match status" value="1"/>
</dbReference>
<dbReference type="Gene3D" id="3.20.20.70">
    <property type="entry name" value="Aldolase class I"/>
    <property type="match status" value="1"/>
</dbReference>
<feature type="active site" evidence="9">
    <location>
        <position position="140"/>
    </location>
</feature>
<evidence type="ECO:0000256" key="8">
    <source>
        <dbReference type="ARBA" id="ARBA00047838"/>
    </source>
</evidence>
<organism evidence="11 12">
    <name type="scientific">Engelhardtia mirabilis</name>
    <dbReference type="NCBI Taxonomy" id="2528011"/>
    <lineage>
        <taxon>Bacteria</taxon>
        <taxon>Pseudomonadati</taxon>
        <taxon>Planctomycetota</taxon>
        <taxon>Planctomycetia</taxon>
        <taxon>Planctomycetia incertae sedis</taxon>
        <taxon>Engelhardtia</taxon>
    </lineage>
</organism>
<dbReference type="EC" id="4.3.2.10" evidence="9"/>
<dbReference type="GO" id="GO:0016829">
    <property type="term" value="F:lyase activity"/>
    <property type="evidence" value="ECO:0007669"/>
    <property type="project" value="UniProtKB-KW"/>
</dbReference>
<evidence type="ECO:0000313" key="12">
    <source>
        <dbReference type="Proteomes" id="UP000316921"/>
    </source>
</evidence>
<dbReference type="HAMAP" id="MF_01013">
    <property type="entry name" value="HisF"/>
    <property type="match status" value="1"/>
</dbReference>
<dbReference type="GO" id="GO:0000107">
    <property type="term" value="F:imidazoleglycerol-phosphate synthase activity"/>
    <property type="evidence" value="ECO:0007669"/>
    <property type="project" value="UniProtKB-UniRule"/>
</dbReference>
<dbReference type="AlphaFoldDB" id="A0A518BI23"/>
<evidence type="ECO:0000256" key="3">
    <source>
        <dbReference type="ARBA" id="ARBA00011152"/>
    </source>
</evidence>
<dbReference type="InterPro" id="IPR013785">
    <property type="entry name" value="Aldolase_TIM"/>
</dbReference>
<comment type="function">
    <text evidence="7 9">IGPS catalyzes the conversion of PRFAR and glutamine to IGP, AICAR and glutamate. The HisF subunit catalyzes the cyclization activity that produces IGP and AICAR from PRFAR using the ammonia provided by the HisH subunit.</text>
</comment>
<dbReference type="Proteomes" id="UP000316921">
    <property type="component" value="Chromosome"/>
</dbReference>
<keyword evidence="12" id="KW-1185">Reference proteome</keyword>
<reference evidence="11 12" key="1">
    <citation type="submission" date="2019-02" db="EMBL/GenBank/DDBJ databases">
        <title>Deep-cultivation of Planctomycetes and their phenomic and genomic characterization uncovers novel biology.</title>
        <authorList>
            <person name="Wiegand S."/>
            <person name="Jogler M."/>
            <person name="Boedeker C."/>
            <person name="Pinto D."/>
            <person name="Vollmers J."/>
            <person name="Rivas-Marin E."/>
            <person name="Kohn T."/>
            <person name="Peeters S.H."/>
            <person name="Heuer A."/>
            <person name="Rast P."/>
            <person name="Oberbeckmann S."/>
            <person name="Bunk B."/>
            <person name="Jeske O."/>
            <person name="Meyerdierks A."/>
            <person name="Storesund J.E."/>
            <person name="Kallscheuer N."/>
            <person name="Luecker S."/>
            <person name="Lage O.M."/>
            <person name="Pohl T."/>
            <person name="Merkel B.J."/>
            <person name="Hornburger P."/>
            <person name="Mueller R.-W."/>
            <person name="Bruemmer F."/>
            <person name="Labrenz M."/>
            <person name="Spormann A.M."/>
            <person name="Op den Camp H."/>
            <person name="Overmann J."/>
            <person name="Amann R."/>
            <person name="Jetten M.S.M."/>
            <person name="Mascher T."/>
            <person name="Medema M.H."/>
            <person name="Devos D.P."/>
            <person name="Kaster A.-K."/>
            <person name="Ovreas L."/>
            <person name="Rohde M."/>
            <person name="Galperin M.Y."/>
            <person name="Jogler C."/>
        </authorList>
    </citation>
    <scope>NUCLEOTIDE SEQUENCE [LARGE SCALE GENOMIC DNA]</scope>
    <source>
        <strain evidence="11 12">Pla133</strain>
    </source>
</reference>
<dbReference type="GO" id="GO:0000105">
    <property type="term" value="P:L-histidine biosynthetic process"/>
    <property type="evidence" value="ECO:0007669"/>
    <property type="project" value="UniProtKB-UniRule"/>
</dbReference>
<dbReference type="RefSeq" id="WP_419192242.1">
    <property type="nucleotide sequence ID" value="NZ_CP036287.1"/>
</dbReference>
<keyword evidence="4 9" id="KW-0028">Amino-acid biosynthesis</keyword>